<feature type="transmembrane region" description="Helical" evidence="6">
    <location>
        <begin position="12"/>
        <end position="33"/>
    </location>
</feature>
<feature type="transmembrane region" description="Helical" evidence="6">
    <location>
        <begin position="432"/>
        <end position="454"/>
    </location>
</feature>
<feature type="transmembrane region" description="Helical" evidence="6">
    <location>
        <begin position="220"/>
        <end position="239"/>
    </location>
</feature>
<keyword evidence="5 6" id="KW-0472">Membrane</keyword>
<dbReference type="InterPro" id="IPR002797">
    <property type="entry name" value="Polysacc_synth"/>
</dbReference>
<dbReference type="InterPro" id="IPR050833">
    <property type="entry name" value="Poly_Biosynth_Transport"/>
</dbReference>
<dbReference type="RefSeq" id="WP_207646384.1">
    <property type="nucleotide sequence ID" value="NZ_FMWL01000001.1"/>
</dbReference>
<keyword evidence="8" id="KW-1185">Reference proteome</keyword>
<feature type="transmembrane region" description="Helical" evidence="6">
    <location>
        <begin position="246"/>
        <end position="266"/>
    </location>
</feature>
<keyword evidence="3 6" id="KW-0812">Transmembrane</keyword>
<feature type="transmembrane region" description="Helical" evidence="6">
    <location>
        <begin position="85"/>
        <end position="107"/>
    </location>
</feature>
<sequence length="503" mass="56452">MKKDQIKAGVTLSLLSLLLNTLVSLLYTPFLLYKMGQSEFGLYSLAASVVGYLTILDFGLGHAVVRFTAIYRTLDDKENEYNLNGIFFIVYTCIGIIAAVAGIILYLNAEYMFSEKMTAIEVERIKILFLLMTFNLAVSFPLGIFNSIVVAYEEFVFSKVVSIIKVIISPCIMIPLLIFGYRAIGMVVVATVLNIWLLTINMWYCLTKLKVKVHFGKFDLGLLSEISVFSFYGFLNLIVDRMTWHAGQLILGVVSGTVAVAVYSVAIQLNNYYLEFSTAISWVLLPRLTAMFAKGATDQDFSEMFIKVGRIQYILIGYILGGFLLVGQSFINLWAGPGYERAFLIACFIMIPVTFPLIQNTGIGILQAQNKQRFRSVLFVFIALMNILVSIPLGKRFGGLGCASGIALALILSTVIMNVYYYKKINLNIPRFWKEITIMTIPITIAFCSSFILGKFIGNVGIFAILAKAITYTVVYLPSMWILGMNHYEKNLFYHPLKKMIKK</sequence>
<feature type="transmembrane region" description="Helical" evidence="6">
    <location>
        <begin position="313"/>
        <end position="335"/>
    </location>
</feature>
<feature type="transmembrane region" description="Helical" evidence="6">
    <location>
        <begin position="184"/>
        <end position="204"/>
    </location>
</feature>
<evidence type="ECO:0000256" key="5">
    <source>
        <dbReference type="ARBA" id="ARBA00023136"/>
    </source>
</evidence>
<feature type="transmembrane region" description="Helical" evidence="6">
    <location>
        <begin position="374"/>
        <end position="391"/>
    </location>
</feature>
<keyword evidence="4 6" id="KW-1133">Transmembrane helix</keyword>
<name>A0A1G5RRL4_9FIRM</name>
<proteinExistence type="predicted"/>
<keyword evidence="2" id="KW-1003">Cell membrane</keyword>
<dbReference type="EMBL" id="FMWL01000001">
    <property type="protein sequence ID" value="SCZ76071.1"/>
    <property type="molecule type" value="Genomic_DNA"/>
</dbReference>
<feature type="transmembrane region" description="Helical" evidence="6">
    <location>
        <begin position="155"/>
        <end position="177"/>
    </location>
</feature>
<protein>
    <submittedName>
        <fullName evidence="7">Membrane protein involved in the export of O-antigen and teichoic acid</fullName>
    </submittedName>
</protein>
<dbReference type="PANTHER" id="PTHR30250:SF26">
    <property type="entry name" value="PSMA PROTEIN"/>
    <property type="match status" value="1"/>
</dbReference>
<dbReference type="PANTHER" id="PTHR30250">
    <property type="entry name" value="PST FAMILY PREDICTED COLANIC ACID TRANSPORTER"/>
    <property type="match status" value="1"/>
</dbReference>
<reference evidence="7 8" key="1">
    <citation type="submission" date="2016-10" db="EMBL/GenBank/DDBJ databases">
        <authorList>
            <person name="de Groot N.N."/>
        </authorList>
    </citation>
    <scope>NUCLEOTIDE SEQUENCE [LARGE SCALE GENOMIC DNA]</scope>
    <source>
        <strain evidence="7 8">DSM 2784</strain>
    </source>
</reference>
<evidence type="ECO:0000313" key="7">
    <source>
        <dbReference type="EMBL" id="SCZ76071.1"/>
    </source>
</evidence>
<evidence type="ECO:0000256" key="4">
    <source>
        <dbReference type="ARBA" id="ARBA00022989"/>
    </source>
</evidence>
<feature type="transmembrane region" description="Helical" evidence="6">
    <location>
        <begin position="460"/>
        <end position="483"/>
    </location>
</feature>
<feature type="transmembrane region" description="Helical" evidence="6">
    <location>
        <begin position="40"/>
        <end position="65"/>
    </location>
</feature>
<feature type="transmembrane region" description="Helical" evidence="6">
    <location>
        <begin position="341"/>
        <end position="362"/>
    </location>
</feature>
<comment type="subcellular location">
    <subcellularLocation>
        <location evidence="1">Cell membrane</location>
        <topology evidence="1">Multi-pass membrane protein</topology>
    </subcellularLocation>
</comment>
<organism evidence="7 8">
    <name type="scientific">Acidaminobacter hydrogenoformans DSM 2784</name>
    <dbReference type="NCBI Taxonomy" id="1120920"/>
    <lineage>
        <taxon>Bacteria</taxon>
        <taxon>Bacillati</taxon>
        <taxon>Bacillota</taxon>
        <taxon>Clostridia</taxon>
        <taxon>Peptostreptococcales</taxon>
        <taxon>Acidaminobacteraceae</taxon>
        <taxon>Acidaminobacter</taxon>
    </lineage>
</organism>
<evidence type="ECO:0000256" key="6">
    <source>
        <dbReference type="SAM" id="Phobius"/>
    </source>
</evidence>
<evidence type="ECO:0000256" key="3">
    <source>
        <dbReference type="ARBA" id="ARBA00022692"/>
    </source>
</evidence>
<dbReference type="AlphaFoldDB" id="A0A1G5RRL4"/>
<accession>A0A1G5RRL4</accession>
<feature type="transmembrane region" description="Helical" evidence="6">
    <location>
        <begin position="397"/>
        <end position="420"/>
    </location>
</feature>
<feature type="transmembrane region" description="Helical" evidence="6">
    <location>
        <begin position="127"/>
        <end position="149"/>
    </location>
</feature>
<evidence type="ECO:0000256" key="1">
    <source>
        <dbReference type="ARBA" id="ARBA00004651"/>
    </source>
</evidence>
<evidence type="ECO:0000256" key="2">
    <source>
        <dbReference type="ARBA" id="ARBA00022475"/>
    </source>
</evidence>
<gene>
    <name evidence="7" type="ORF">SAMN03080599_00053</name>
</gene>
<dbReference type="GO" id="GO:0005886">
    <property type="term" value="C:plasma membrane"/>
    <property type="evidence" value="ECO:0007669"/>
    <property type="project" value="UniProtKB-SubCell"/>
</dbReference>
<evidence type="ECO:0000313" key="8">
    <source>
        <dbReference type="Proteomes" id="UP000199208"/>
    </source>
</evidence>
<dbReference type="Proteomes" id="UP000199208">
    <property type="component" value="Unassembled WGS sequence"/>
</dbReference>
<dbReference type="Pfam" id="PF01943">
    <property type="entry name" value="Polysacc_synt"/>
    <property type="match status" value="1"/>
</dbReference>
<dbReference type="STRING" id="1120920.SAMN03080599_00053"/>